<sequence length="406" mass="42513">MGGNGGSPKTRKRKHNGDAEADAGADTDPNPPGDGSSCKDPEQDGEALAQREALAQSEADDLEDLLLIAAEAALIEFDETTGRPVRIAGNASASGSASGNASSSASGDEGNAPIDGLLKISRRMLRNQAEDLFEDLKGIHAIVKDRVRTHEMVPWAGTDGDTKRLRAFGFLGSPALERLDRSGAVRLHAPEKTGAEALRDERANRRAICVLDPAGEPLPAGANDRRERAAAVVRKRTVRPAEVADKLCAAILGSGNGSGNGDHHPLDPSLLSSGSLIAYQTNLHNGAKHLGAHLDAPLHEGFGKVIVTVAVRGSATILLIGKGTGGDGDGGDDEGEQPAWRFRVEEGEAYVLSGNARNACLHAVLADDGGTGGGGGGHRESLNLRFGIHTVEEAERDIKRHWPDLW</sequence>
<evidence type="ECO:0000313" key="3">
    <source>
        <dbReference type="Proteomes" id="UP000291116"/>
    </source>
</evidence>
<dbReference type="AlphaFoldDB" id="A0A448YWP0"/>
<dbReference type="Gene3D" id="2.60.120.590">
    <property type="entry name" value="Alpha-ketoglutarate-dependent dioxygenase AlkB-like"/>
    <property type="match status" value="1"/>
</dbReference>
<evidence type="ECO:0000313" key="2">
    <source>
        <dbReference type="EMBL" id="VEU34200.1"/>
    </source>
</evidence>
<dbReference type="SUPFAM" id="SSF51197">
    <property type="entry name" value="Clavaminate synthase-like"/>
    <property type="match status" value="1"/>
</dbReference>
<accession>A0A448YWP0</accession>
<organism evidence="2 3">
    <name type="scientific">Pseudo-nitzschia multistriata</name>
    <dbReference type="NCBI Taxonomy" id="183589"/>
    <lineage>
        <taxon>Eukaryota</taxon>
        <taxon>Sar</taxon>
        <taxon>Stramenopiles</taxon>
        <taxon>Ochrophyta</taxon>
        <taxon>Bacillariophyta</taxon>
        <taxon>Bacillariophyceae</taxon>
        <taxon>Bacillariophycidae</taxon>
        <taxon>Bacillariales</taxon>
        <taxon>Bacillariaceae</taxon>
        <taxon>Pseudo-nitzschia</taxon>
    </lineage>
</organism>
<evidence type="ECO:0000256" key="1">
    <source>
        <dbReference type="SAM" id="MobiDB-lite"/>
    </source>
</evidence>
<feature type="region of interest" description="Disordered" evidence="1">
    <location>
        <begin position="1"/>
        <end position="56"/>
    </location>
</feature>
<feature type="region of interest" description="Disordered" evidence="1">
    <location>
        <begin position="88"/>
        <end position="112"/>
    </location>
</feature>
<gene>
    <name evidence="2" type="ORF">PSNMU_V1.4_AUG-EV-PASAV3_0009000</name>
</gene>
<dbReference type="InterPro" id="IPR037151">
    <property type="entry name" value="AlkB-like_sf"/>
</dbReference>
<dbReference type="EMBL" id="CAACVS010000021">
    <property type="protein sequence ID" value="VEU34200.1"/>
    <property type="molecule type" value="Genomic_DNA"/>
</dbReference>
<reference evidence="2 3" key="1">
    <citation type="submission" date="2019-01" db="EMBL/GenBank/DDBJ databases">
        <authorList>
            <person name="Ferrante I. M."/>
        </authorList>
    </citation>
    <scope>NUCLEOTIDE SEQUENCE [LARGE SCALE GENOMIC DNA]</scope>
    <source>
        <strain evidence="2 3">B856</strain>
    </source>
</reference>
<dbReference type="Proteomes" id="UP000291116">
    <property type="component" value="Unassembled WGS sequence"/>
</dbReference>
<name>A0A448YWP0_9STRA</name>
<keyword evidence="3" id="KW-1185">Reference proteome</keyword>
<protein>
    <submittedName>
        <fullName evidence="2">Uncharacterized protein</fullName>
    </submittedName>
</protein>
<proteinExistence type="predicted"/>
<dbReference type="OrthoDB" id="47530at2759"/>
<feature type="compositionally biased region" description="Low complexity" evidence="1">
    <location>
        <begin position="88"/>
        <end position="107"/>
    </location>
</feature>